<dbReference type="InterPro" id="IPR019734">
    <property type="entry name" value="TPR_rpt"/>
</dbReference>
<dbReference type="AlphaFoldDB" id="A0A2S0HSK4"/>
<dbReference type="EMBL" id="CP027062">
    <property type="protein sequence ID" value="AVI49650.1"/>
    <property type="molecule type" value="Genomic_DNA"/>
</dbReference>
<sequence>MEKGHLMPFSFFYIMMKLFIFFFGMVCLLSSCATETEIEPIANPEDYNPYLYTAERSSLLEAENEVAFWSKRLRPDSSGVGDLGPLASAYTRLFDATGNATYLTNAETLYKKAMAISANNKDIYARGLARTYISQHRFKEAATLLKQSYEGVSSKRATQFMLFDVLMELGKYEEAESYLKLLNNTSDYNYLIRKAKWSDHTGDLTNAINYMESAKAIAESRDSKPLKIWTYSNLGDYYGHDGRLDQAYKHYLMTLELQPDNAYVKKGIAWINYAYQNDAPEARRILDSVMKNHKVPDYYLLLAEMAENEGDEAEAAEYTETFINAATNEAYGRMYNTHLIEVLAEKDPNRAMAIAEVEVTERATPETYSLLAYTKLMKGEKERALDIIESRVKDKTSEPMAAYYMALVYQANGRTKELQKLKKELQEAAFELGPVLTKKINKF</sequence>
<dbReference type="InterPro" id="IPR011990">
    <property type="entry name" value="TPR-like_helical_dom_sf"/>
</dbReference>
<dbReference type="KEGG" id="aue:C5O00_00110"/>
<organism evidence="2 3">
    <name type="scientific">Pukyongia salina</name>
    <dbReference type="NCBI Taxonomy" id="2094025"/>
    <lineage>
        <taxon>Bacteria</taxon>
        <taxon>Pseudomonadati</taxon>
        <taxon>Bacteroidota</taxon>
        <taxon>Flavobacteriia</taxon>
        <taxon>Flavobacteriales</taxon>
        <taxon>Flavobacteriaceae</taxon>
        <taxon>Pukyongia</taxon>
    </lineage>
</organism>
<dbReference type="PROSITE" id="PS50005">
    <property type="entry name" value="TPR"/>
    <property type="match status" value="1"/>
</dbReference>
<dbReference type="Pfam" id="PF13432">
    <property type="entry name" value="TPR_16"/>
    <property type="match status" value="1"/>
</dbReference>
<dbReference type="PROSITE" id="PS51257">
    <property type="entry name" value="PROKAR_LIPOPROTEIN"/>
    <property type="match status" value="1"/>
</dbReference>
<name>A0A2S0HSK4_9FLAO</name>
<dbReference type="SMART" id="SM00028">
    <property type="entry name" value="TPR"/>
    <property type="match status" value="2"/>
</dbReference>
<proteinExistence type="predicted"/>
<dbReference type="Gene3D" id="1.25.40.10">
    <property type="entry name" value="Tetratricopeptide repeat domain"/>
    <property type="match status" value="1"/>
</dbReference>
<evidence type="ECO:0000313" key="2">
    <source>
        <dbReference type="EMBL" id="AVI49650.1"/>
    </source>
</evidence>
<evidence type="ECO:0000256" key="1">
    <source>
        <dbReference type="PROSITE-ProRule" id="PRU00339"/>
    </source>
</evidence>
<accession>A0A2S0HSK4</accession>
<dbReference type="Pfam" id="PF12895">
    <property type="entry name" value="ANAPC3"/>
    <property type="match status" value="1"/>
</dbReference>
<protein>
    <submittedName>
        <fullName evidence="2">Uncharacterized protein</fullName>
    </submittedName>
</protein>
<feature type="repeat" description="TPR" evidence="1">
    <location>
        <begin position="228"/>
        <end position="261"/>
    </location>
</feature>
<keyword evidence="3" id="KW-1185">Reference proteome</keyword>
<keyword evidence="1" id="KW-0802">TPR repeat</keyword>
<evidence type="ECO:0000313" key="3">
    <source>
        <dbReference type="Proteomes" id="UP000238442"/>
    </source>
</evidence>
<dbReference type="Proteomes" id="UP000238442">
    <property type="component" value="Chromosome"/>
</dbReference>
<gene>
    <name evidence="2" type="ORF">C5O00_00110</name>
</gene>
<reference evidence="2 3" key="1">
    <citation type="submission" date="2018-02" db="EMBL/GenBank/DDBJ databases">
        <title>Genomic analysis of the strain RR4-38 isolated from a seawater recirculating aquaculture system.</title>
        <authorList>
            <person name="Kim Y.-S."/>
            <person name="Jang Y.H."/>
            <person name="Kim K.-H."/>
        </authorList>
    </citation>
    <scope>NUCLEOTIDE SEQUENCE [LARGE SCALE GENOMIC DNA]</scope>
    <source>
        <strain evidence="2 3">RR4-38</strain>
    </source>
</reference>
<dbReference type="Pfam" id="PF13424">
    <property type="entry name" value="TPR_12"/>
    <property type="match status" value="1"/>
</dbReference>
<dbReference type="SUPFAM" id="SSF48452">
    <property type="entry name" value="TPR-like"/>
    <property type="match status" value="1"/>
</dbReference>